<keyword evidence="3" id="KW-0804">Transcription</keyword>
<dbReference type="eggNOG" id="COG0664">
    <property type="taxonomic scope" value="Bacteria"/>
</dbReference>
<keyword evidence="2" id="KW-0238">DNA-binding</keyword>
<evidence type="ECO:0000256" key="1">
    <source>
        <dbReference type="ARBA" id="ARBA00023015"/>
    </source>
</evidence>
<dbReference type="SUPFAM" id="SSF51206">
    <property type="entry name" value="cAMP-binding domain-like"/>
    <property type="match status" value="1"/>
</dbReference>
<dbReference type="Gene3D" id="2.60.120.10">
    <property type="entry name" value="Jelly Rolls"/>
    <property type="match status" value="1"/>
</dbReference>
<dbReference type="GO" id="GO:0006355">
    <property type="term" value="P:regulation of DNA-templated transcription"/>
    <property type="evidence" value="ECO:0007669"/>
    <property type="project" value="InterPro"/>
</dbReference>
<dbReference type="KEGG" id="pna:Pnap_3671"/>
<dbReference type="OrthoDB" id="8969464at2"/>
<dbReference type="STRING" id="365044.Pnap_3671"/>
<evidence type="ECO:0000256" key="3">
    <source>
        <dbReference type="ARBA" id="ARBA00023163"/>
    </source>
</evidence>
<dbReference type="InterPro" id="IPR036390">
    <property type="entry name" value="WH_DNA-bd_sf"/>
</dbReference>
<keyword evidence="1" id="KW-0805">Transcription regulation</keyword>
<protein>
    <submittedName>
        <fullName evidence="5">Putative transcriptional regulator, Crp/Fnr family</fullName>
    </submittedName>
</protein>
<dbReference type="InterPro" id="IPR012318">
    <property type="entry name" value="HTH_CRP"/>
</dbReference>
<reference evidence="6" key="1">
    <citation type="journal article" date="2009" name="Environ. Microbiol.">
        <title>The genome of Polaromonas naphthalenivorans strain CJ2, isolated from coal tar-contaminated sediment, reveals physiological and metabolic versatility and evolution through extensive horizontal gene transfer.</title>
        <authorList>
            <person name="Yagi J.M."/>
            <person name="Sims D."/>
            <person name="Brettin T."/>
            <person name="Bruce D."/>
            <person name="Madsen E.L."/>
        </authorList>
    </citation>
    <scope>NUCLEOTIDE SEQUENCE [LARGE SCALE GENOMIC DNA]</scope>
    <source>
        <strain evidence="6">CJ2</strain>
    </source>
</reference>
<dbReference type="PROSITE" id="PS51063">
    <property type="entry name" value="HTH_CRP_2"/>
    <property type="match status" value="1"/>
</dbReference>
<dbReference type="Proteomes" id="UP000000644">
    <property type="component" value="Chromosome"/>
</dbReference>
<name>A1VTI9_POLNA</name>
<dbReference type="AlphaFoldDB" id="A1VTI9"/>
<evidence type="ECO:0000256" key="2">
    <source>
        <dbReference type="ARBA" id="ARBA00023125"/>
    </source>
</evidence>
<dbReference type="SMART" id="SM00419">
    <property type="entry name" value="HTH_CRP"/>
    <property type="match status" value="1"/>
</dbReference>
<dbReference type="InterPro" id="IPR014710">
    <property type="entry name" value="RmlC-like_jellyroll"/>
</dbReference>
<feature type="domain" description="HTH crp-type" evidence="4">
    <location>
        <begin position="147"/>
        <end position="213"/>
    </location>
</feature>
<evidence type="ECO:0000313" key="5">
    <source>
        <dbReference type="EMBL" id="ABM38967.1"/>
    </source>
</evidence>
<accession>A1VTI9</accession>
<dbReference type="InterPro" id="IPR018490">
    <property type="entry name" value="cNMP-bd_dom_sf"/>
</dbReference>
<dbReference type="SUPFAM" id="SSF46785">
    <property type="entry name" value="Winged helix' DNA-binding domain"/>
    <property type="match status" value="1"/>
</dbReference>
<dbReference type="EMBL" id="CP000529">
    <property type="protein sequence ID" value="ABM38967.1"/>
    <property type="molecule type" value="Genomic_DNA"/>
</dbReference>
<proteinExistence type="predicted"/>
<dbReference type="HOGENOM" id="CLU_077340_0_0_4"/>
<keyword evidence="6" id="KW-1185">Reference proteome</keyword>
<evidence type="ECO:0000259" key="4">
    <source>
        <dbReference type="PROSITE" id="PS51063"/>
    </source>
</evidence>
<dbReference type="Pfam" id="PF13545">
    <property type="entry name" value="HTH_Crp_2"/>
    <property type="match status" value="1"/>
</dbReference>
<gene>
    <name evidence="5" type="ordered locus">Pnap_3671</name>
</gene>
<dbReference type="GO" id="GO:0003677">
    <property type="term" value="F:DNA binding"/>
    <property type="evidence" value="ECO:0007669"/>
    <property type="project" value="UniProtKB-KW"/>
</dbReference>
<evidence type="ECO:0000313" key="6">
    <source>
        <dbReference type="Proteomes" id="UP000000644"/>
    </source>
</evidence>
<organism evidence="5 6">
    <name type="scientific">Polaromonas naphthalenivorans (strain CJ2)</name>
    <dbReference type="NCBI Taxonomy" id="365044"/>
    <lineage>
        <taxon>Bacteria</taxon>
        <taxon>Pseudomonadati</taxon>
        <taxon>Pseudomonadota</taxon>
        <taxon>Betaproteobacteria</taxon>
        <taxon>Burkholderiales</taxon>
        <taxon>Comamonadaceae</taxon>
        <taxon>Polaromonas</taxon>
    </lineage>
</organism>
<sequence>MAVGKDLSLANRLISALPAPERALLLAHCELVELRHRQVLSQAGRPLDYAWFPLDSFVCVVMPSDDAPDVQVAMVGNEGMLHTSLVLRVATSAFTGAVQGAGRAFRIPRGALESRLLDDPFLRDVLSRYAAVFQTHLARQLVCVSHHTLLQRLARWLLMTRDLSHSSELFLTHQALAFMLGVRRESVSRAASAFEQRGLVSYSHGYMMLRDEAGLERISCHCYQASLLAYERILEFPAGVGSPGLWRGPIISGLPADLDA</sequence>
<dbReference type="RefSeq" id="WP_011803033.1">
    <property type="nucleotide sequence ID" value="NC_008781.1"/>
</dbReference>